<dbReference type="InterPro" id="IPR028082">
    <property type="entry name" value="Peripla_BP_I"/>
</dbReference>
<name>A0A0P1GKH7_9RHOB</name>
<dbReference type="GO" id="GO:0003700">
    <property type="term" value="F:DNA-binding transcription factor activity"/>
    <property type="evidence" value="ECO:0007669"/>
    <property type="project" value="TreeGrafter"/>
</dbReference>
<dbReference type="CDD" id="cd01575">
    <property type="entry name" value="PBP1_GntR"/>
    <property type="match status" value="1"/>
</dbReference>
<dbReference type="InterPro" id="IPR000843">
    <property type="entry name" value="HTH_LacI"/>
</dbReference>
<dbReference type="PANTHER" id="PTHR30146">
    <property type="entry name" value="LACI-RELATED TRANSCRIPTIONAL REPRESSOR"/>
    <property type="match status" value="1"/>
</dbReference>
<evidence type="ECO:0000256" key="2">
    <source>
        <dbReference type="ARBA" id="ARBA00023125"/>
    </source>
</evidence>
<feature type="domain" description="HTH lacI-type" evidence="4">
    <location>
        <begin position="18"/>
        <end position="72"/>
    </location>
</feature>
<dbReference type="Gene3D" id="1.10.260.40">
    <property type="entry name" value="lambda repressor-like DNA-binding domains"/>
    <property type="match status" value="1"/>
</dbReference>
<evidence type="ECO:0000256" key="1">
    <source>
        <dbReference type="ARBA" id="ARBA00023015"/>
    </source>
</evidence>
<sequence>MARMKGEQTTTERKPQRVTMETVGKIAGVSQVTVSRALSDPSKVSAKTLARIQDAIEATGFVPNGVAGALASNKSKLITALVPSLTNIVYSSMIQSFGRRMRDAGYQLLLSETGLDPREEDATIAAHLSRRPDAILLTGVHHSAQARRMVLAAGIPVVEIWEYSDTPIDMCVGFRHADTGHAAAEFAHRKGYARAATISAGDERARRRKAAFVDRLQALRPGAVPQIDFDTHATLARGREGLSQLLDGHGFDGGVIFCSSDILANGVLVEAQARGLRVPQDIAVIGFGDQDGAAHLEPPLTTIRVDREAFGRAAADILLDRFKTGEAAVPKVDLGFELIARGSA</sequence>
<protein>
    <submittedName>
        <fullName evidence="6">Gluconate utilization system GNT-I transcriptional repressor</fullName>
    </submittedName>
</protein>
<dbReference type="InterPro" id="IPR001387">
    <property type="entry name" value="Cro/C1-type_HTH"/>
</dbReference>
<dbReference type="SUPFAM" id="SSF47413">
    <property type="entry name" value="lambda repressor-like DNA-binding domains"/>
    <property type="match status" value="1"/>
</dbReference>
<dbReference type="SMART" id="SM00354">
    <property type="entry name" value="HTH_LACI"/>
    <property type="match status" value="1"/>
</dbReference>
<dbReference type="Proteomes" id="UP000054935">
    <property type="component" value="Unassembled WGS sequence"/>
</dbReference>
<dbReference type="CDD" id="cd01392">
    <property type="entry name" value="HTH_LacI"/>
    <property type="match status" value="1"/>
</dbReference>
<evidence type="ECO:0000313" key="6">
    <source>
        <dbReference type="EMBL" id="CUH82562.1"/>
    </source>
</evidence>
<evidence type="ECO:0000259" key="5">
    <source>
        <dbReference type="PROSITE" id="PS50943"/>
    </source>
</evidence>
<dbReference type="RefSeq" id="WP_234988925.1">
    <property type="nucleotide sequence ID" value="NZ_CYSE01000016.1"/>
</dbReference>
<dbReference type="PROSITE" id="PS50943">
    <property type="entry name" value="HTH_CROC1"/>
    <property type="match status" value="1"/>
</dbReference>
<dbReference type="SUPFAM" id="SSF53822">
    <property type="entry name" value="Periplasmic binding protein-like I"/>
    <property type="match status" value="1"/>
</dbReference>
<accession>A0A0P1GKH7</accession>
<dbReference type="InterPro" id="IPR046335">
    <property type="entry name" value="LacI/GalR-like_sensor"/>
</dbReference>
<dbReference type="Gene3D" id="3.40.50.2300">
    <property type="match status" value="2"/>
</dbReference>
<dbReference type="PROSITE" id="PS50932">
    <property type="entry name" value="HTH_LACI_2"/>
    <property type="match status" value="1"/>
</dbReference>
<keyword evidence="3" id="KW-0804">Transcription</keyword>
<dbReference type="AlphaFoldDB" id="A0A0P1GKH7"/>
<dbReference type="STRING" id="441103.TRN7648_04104"/>
<dbReference type="GO" id="GO:0000976">
    <property type="term" value="F:transcription cis-regulatory region binding"/>
    <property type="evidence" value="ECO:0007669"/>
    <property type="project" value="TreeGrafter"/>
</dbReference>
<feature type="domain" description="HTH cro/C1-type" evidence="5">
    <location>
        <begin position="13"/>
        <end position="62"/>
    </location>
</feature>
<proteinExistence type="predicted"/>
<dbReference type="InterPro" id="IPR010982">
    <property type="entry name" value="Lambda_DNA-bd_dom_sf"/>
</dbReference>
<dbReference type="EMBL" id="CYSE01000016">
    <property type="protein sequence ID" value="CUH82562.1"/>
    <property type="molecule type" value="Genomic_DNA"/>
</dbReference>
<dbReference type="PANTHER" id="PTHR30146:SF33">
    <property type="entry name" value="TRANSCRIPTIONAL REGULATOR"/>
    <property type="match status" value="1"/>
</dbReference>
<evidence type="ECO:0000259" key="4">
    <source>
        <dbReference type="PROSITE" id="PS50932"/>
    </source>
</evidence>
<keyword evidence="7" id="KW-1185">Reference proteome</keyword>
<evidence type="ECO:0000256" key="3">
    <source>
        <dbReference type="ARBA" id="ARBA00023163"/>
    </source>
</evidence>
<dbReference type="Pfam" id="PF13377">
    <property type="entry name" value="Peripla_BP_3"/>
    <property type="match status" value="1"/>
</dbReference>
<keyword evidence="1" id="KW-0805">Transcription regulation</keyword>
<organism evidence="6 7">
    <name type="scientific">Tropicibacter naphthalenivorans</name>
    <dbReference type="NCBI Taxonomy" id="441103"/>
    <lineage>
        <taxon>Bacteria</taxon>
        <taxon>Pseudomonadati</taxon>
        <taxon>Pseudomonadota</taxon>
        <taxon>Alphaproteobacteria</taxon>
        <taxon>Rhodobacterales</taxon>
        <taxon>Roseobacteraceae</taxon>
        <taxon>Tropicibacter</taxon>
    </lineage>
</organism>
<gene>
    <name evidence="6" type="primary">gntR_3</name>
    <name evidence="6" type="ORF">TRN7648_04104</name>
</gene>
<evidence type="ECO:0000313" key="7">
    <source>
        <dbReference type="Proteomes" id="UP000054935"/>
    </source>
</evidence>
<keyword evidence="2" id="KW-0238">DNA-binding</keyword>
<reference evidence="6 7" key="1">
    <citation type="submission" date="2015-09" db="EMBL/GenBank/DDBJ databases">
        <authorList>
            <consortium name="Swine Surveillance"/>
        </authorList>
    </citation>
    <scope>NUCLEOTIDE SEQUENCE [LARGE SCALE GENOMIC DNA]</scope>
    <source>
        <strain evidence="6 7">CECT 7648</strain>
    </source>
</reference>
<dbReference type="Pfam" id="PF00356">
    <property type="entry name" value="LacI"/>
    <property type="match status" value="1"/>
</dbReference>